<sequence length="170" mass="18944">MSSSSTTTTSNEVIIPEQDKVANPKSFVFFHVISCSVQVGGLLGAIYTPFHYYFKRRKDPSLSFSYFLNTRIPQYIWRGTTAGFLIGTLMYYGKARNFTQNNFDDRAFRIKHNVHCNLWQQAWLGSVVLGGVTGLVLKKPEMGIALGHAFGTVLFAGLNAAGVKPLQVRD</sequence>
<keyword evidence="1" id="KW-0472">Membrane</keyword>
<gene>
    <name evidence="2" type="ORF">FDP41_007485</name>
</gene>
<dbReference type="GeneID" id="68114703"/>
<dbReference type="RefSeq" id="XP_044569021.1">
    <property type="nucleotide sequence ID" value="XM_044711235.1"/>
</dbReference>
<dbReference type="VEuPathDB" id="AmoebaDB:FDP41_007485"/>
<evidence type="ECO:0000313" key="3">
    <source>
        <dbReference type="Proteomes" id="UP000444721"/>
    </source>
</evidence>
<dbReference type="EMBL" id="VFQX01000003">
    <property type="protein sequence ID" value="KAF0984308.1"/>
    <property type="molecule type" value="Genomic_DNA"/>
</dbReference>
<dbReference type="Proteomes" id="UP000444721">
    <property type="component" value="Unassembled WGS sequence"/>
</dbReference>
<feature type="transmembrane region" description="Helical" evidence="1">
    <location>
        <begin position="144"/>
        <end position="163"/>
    </location>
</feature>
<feature type="transmembrane region" description="Helical" evidence="1">
    <location>
        <begin position="118"/>
        <end position="137"/>
    </location>
</feature>
<dbReference type="VEuPathDB" id="AmoebaDB:NfTy_003460"/>
<dbReference type="VEuPathDB" id="AmoebaDB:NF0001490"/>
<accession>A0A6A5CG39</accession>
<dbReference type="OrthoDB" id="10254892at2759"/>
<feature type="transmembrane region" description="Helical" evidence="1">
    <location>
        <begin position="75"/>
        <end position="93"/>
    </location>
</feature>
<name>A0A6A5CG39_NAEFO</name>
<comment type="caution">
    <text evidence="2">The sequence shown here is derived from an EMBL/GenBank/DDBJ whole genome shotgun (WGS) entry which is preliminary data.</text>
</comment>
<dbReference type="AlphaFoldDB" id="A0A6A5CG39"/>
<keyword evidence="3" id="KW-1185">Reference proteome</keyword>
<feature type="transmembrane region" description="Helical" evidence="1">
    <location>
        <begin position="28"/>
        <end position="54"/>
    </location>
</feature>
<dbReference type="InterPro" id="IPR013869">
    <property type="entry name" value="DUF1757"/>
</dbReference>
<keyword evidence="1" id="KW-0812">Transmembrane</keyword>
<dbReference type="Pfam" id="PF08560">
    <property type="entry name" value="DUF1757"/>
    <property type="match status" value="1"/>
</dbReference>
<evidence type="ECO:0000313" key="2">
    <source>
        <dbReference type="EMBL" id="KAF0984308.1"/>
    </source>
</evidence>
<dbReference type="OMA" id="RAFRIKH"/>
<proteinExistence type="predicted"/>
<keyword evidence="1" id="KW-1133">Transmembrane helix</keyword>
<reference evidence="2 3" key="1">
    <citation type="journal article" date="2019" name="Sci. Rep.">
        <title>Nanopore sequencing improves the draft genome of the human pathogenic amoeba Naegleria fowleri.</title>
        <authorList>
            <person name="Liechti N."/>
            <person name="Schurch N."/>
            <person name="Bruggmann R."/>
            <person name="Wittwer M."/>
        </authorList>
    </citation>
    <scope>NUCLEOTIDE SEQUENCE [LARGE SCALE GENOMIC DNA]</scope>
    <source>
        <strain evidence="2 3">ATCC 30894</strain>
    </source>
</reference>
<evidence type="ECO:0000256" key="1">
    <source>
        <dbReference type="SAM" id="Phobius"/>
    </source>
</evidence>
<organism evidence="2 3">
    <name type="scientific">Naegleria fowleri</name>
    <name type="common">Brain eating amoeba</name>
    <dbReference type="NCBI Taxonomy" id="5763"/>
    <lineage>
        <taxon>Eukaryota</taxon>
        <taxon>Discoba</taxon>
        <taxon>Heterolobosea</taxon>
        <taxon>Tetramitia</taxon>
        <taxon>Eutetramitia</taxon>
        <taxon>Vahlkampfiidae</taxon>
        <taxon>Naegleria</taxon>
    </lineage>
</organism>
<protein>
    <submittedName>
        <fullName evidence="2">Uncharacterized protein</fullName>
    </submittedName>
</protein>